<keyword evidence="2" id="KW-1185">Reference proteome</keyword>
<reference evidence="2" key="1">
    <citation type="submission" date="2017-05" db="EMBL/GenBank/DDBJ databases">
        <title>Improved OligoMM genomes.</title>
        <authorList>
            <person name="Garzetti D."/>
        </authorList>
    </citation>
    <scope>NUCLEOTIDE SEQUENCE [LARGE SCALE GENOMIC DNA]</scope>
    <source>
        <strain evidence="2">YL45</strain>
    </source>
</reference>
<dbReference type="GeneID" id="97014029"/>
<sequence length="53" mass="6417">MFEFKVVRPDERAKIKLAEALEEIKSRNYDSDNIYSHVRRVALLFQYRKARIC</sequence>
<protein>
    <submittedName>
        <fullName evidence="1">Uncharacterized protein</fullName>
    </submittedName>
</protein>
<dbReference type="AlphaFoldDB" id="A0A227KQ99"/>
<evidence type="ECO:0000313" key="1">
    <source>
        <dbReference type="EMBL" id="OXE50410.1"/>
    </source>
</evidence>
<gene>
    <name evidence="1" type="ORF">ADH67_04200</name>
</gene>
<evidence type="ECO:0000313" key="2">
    <source>
        <dbReference type="Proteomes" id="UP000214610"/>
    </source>
</evidence>
<accession>A0A227KQ99</accession>
<dbReference type="RefSeq" id="WP_084081626.1">
    <property type="nucleotide sequence ID" value="NZ_CP065313.1"/>
</dbReference>
<dbReference type="EMBL" id="NHMP01000002">
    <property type="protein sequence ID" value="OXE50410.1"/>
    <property type="molecule type" value="Genomic_DNA"/>
</dbReference>
<comment type="caution">
    <text evidence="1">The sequence shown here is derived from an EMBL/GenBank/DDBJ whole genome shotgun (WGS) entry which is preliminary data.</text>
</comment>
<dbReference type="Proteomes" id="UP000214610">
    <property type="component" value="Unassembled WGS sequence"/>
</dbReference>
<organism evidence="1 2">
    <name type="scientific">Turicimonas muris</name>
    <dbReference type="NCBI Taxonomy" id="1796652"/>
    <lineage>
        <taxon>Bacteria</taxon>
        <taxon>Pseudomonadati</taxon>
        <taxon>Pseudomonadota</taxon>
        <taxon>Betaproteobacteria</taxon>
        <taxon>Burkholderiales</taxon>
        <taxon>Sutterellaceae</taxon>
        <taxon>Turicimonas</taxon>
    </lineage>
</organism>
<name>A0A227KQ99_9BURK</name>
<proteinExistence type="predicted"/>